<dbReference type="Pfam" id="PF13361">
    <property type="entry name" value="UvrD_C"/>
    <property type="match status" value="1"/>
</dbReference>
<reference evidence="18 19" key="1">
    <citation type="journal article" date="2016" name="Nat. Commun.">
        <title>Thousands of microbial genomes shed light on interconnected biogeochemical processes in an aquifer system.</title>
        <authorList>
            <person name="Anantharaman K."/>
            <person name="Brown C.T."/>
            <person name="Hug L.A."/>
            <person name="Sharon I."/>
            <person name="Castelle C.J."/>
            <person name="Probst A.J."/>
            <person name="Thomas B.C."/>
            <person name="Singh A."/>
            <person name="Wilkins M.J."/>
            <person name="Karaoz U."/>
            <person name="Brodie E.L."/>
            <person name="Williams K.H."/>
            <person name="Hubbard S.S."/>
            <person name="Banfield J.F."/>
        </authorList>
    </citation>
    <scope>NUCLEOTIDE SEQUENCE [LARGE SCALE GENOMIC DNA]</scope>
</reference>
<accession>A0A1G1WZA8</accession>
<evidence type="ECO:0000256" key="3">
    <source>
        <dbReference type="ARBA" id="ARBA00022741"/>
    </source>
</evidence>
<evidence type="ECO:0000256" key="6">
    <source>
        <dbReference type="ARBA" id="ARBA00022806"/>
    </source>
</evidence>
<comment type="catalytic activity">
    <reaction evidence="14">
        <text>ATP + H2O = ADP + phosphate + H(+)</text>
        <dbReference type="Rhea" id="RHEA:13065"/>
        <dbReference type="ChEBI" id="CHEBI:15377"/>
        <dbReference type="ChEBI" id="CHEBI:15378"/>
        <dbReference type="ChEBI" id="CHEBI:30616"/>
        <dbReference type="ChEBI" id="CHEBI:43474"/>
        <dbReference type="ChEBI" id="CHEBI:456216"/>
        <dbReference type="EC" id="5.6.2.4"/>
    </reaction>
</comment>
<dbReference type="Gene3D" id="3.40.50.300">
    <property type="entry name" value="P-loop containing nucleotide triphosphate hydrolases"/>
    <property type="match status" value="3"/>
</dbReference>
<evidence type="ECO:0000313" key="18">
    <source>
        <dbReference type="EMBL" id="OGY33098.1"/>
    </source>
</evidence>
<keyword evidence="11" id="KW-0413">Isomerase</keyword>
<dbReference type="PROSITE" id="PS51198">
    <property type="entry name" value="UVRD_HELICASE_ATP_BIND"/>
    <property type="match status" value="1"/>
</dbReference>
<dbReference type="Pfam" id="PF12705">
    <property type="entry name" value="PDDEXK_1"/>
    <property type="match status" value="1"/>
</dbReference>
<feature type="domain" description="UvrD-like helicase ATP-binding" evidence="16">
    <location>
        <begin position="12"/>
        <end position="386"/>
    </location>
</feature>
<sequence>MLTSTEFKQFYSRLNPQQRIAVDTIEGPVMVLAGPGTGKTQTLAMRIANILQQAQMDPWNILCLTFTESGVAAMRTRLLSIIGTPAYYVRIHTFHSFCNDIIKDHPELFALSSSWRMLSDVERVELLRDLIDRLPGQSRLKPFGDPYLYLRDVSGNIKQLKQEDITPAGFKHALAVIQSFTDATKKDATAFFALKPKERTDEACESFFAALQDAAADAALPESLVFMMTRTYKKHSLDESKMRTVFKNDIKKWYDKLVHQLPRQMDMCAVYEGYQEVLRTRGRYDYEDMIMMVVSQLKQDDELLASYQEQFQYILVDEYQDTNGAQNEVVALLTSFDENPNVFVVGDDKQSIYRFQGASLNNMLDFYERYKKSVAIVPLVENYRSQATVLEAAGAVIAHNKESITRYIPSVSTSLAPAAGRMPQLLEHHVFESEDAEDYAVATHARELIAQGAQPQDIAVLFRYNRDGEELLRVMQRLGVPARLEAGENVFDTICIQQMLLLLAYLADMKREDMLAEILQFDWLAIPALDVLKVITHAGTHHEKLLNMIGDEVALTEVGVSNPLLFISLKENLARWKHDAANVTLQDFLHQIFSESGWLEYILKQGDKLSCLQKMTRLLQEAKQLNESKHTLTITEFMHRLQLLAEHDVPLETQAWQTAQNAVHLMTAHKAKGLEFEHVVMTRLNNKHWGNNPEVGKLPLPHGFIRHDYIVAGENNEDERRLFYVALTRAKQTLWLTRATHTATGRPTVPSLFMAELPSSCVSVHEHIEDEAHIVERTVTGLGPLPAVHQDDIRGWLKFLLKDHVLSVTHINNYLECPRKFYIRNVLRVPTVRTPHQALGSAVHGALESFFVEYERSNAVPSVDVLTVAFDRFLQREVLTPEQSQHALDVGRGILEEYYAQYRNSFARDTKREYNFSSHGITVDGIPITGLIDKIELLDASDKQKNGLWREGAAVNIVDYKTGRPENGLKKISKGGDYYRQLVFYKLLCDTSPRFPFTFATAEIDFVQKNDKGVFIKKQLTISDEEVAVLRQEIKDVWSNIQNLAFFEDGAGCGKSDCEYCAH</sequence>
<dbReference type="GO" id="GO:0000725">
    <property type="term" value="P:recombinational repair"/>
    <property type="evidence" value="ECO:0007669"/>
    <property type="project" value="TreeGrafter"/>
</dbReference>
<keyword evidence="10" id="KW-0234">DNA repair</keyword>
<keyword evidence="5 15" id="KW-0378">Hydrolase</keyword>
<feature type="domain" description="UvrD-like helicase C-terminal" evidence="17">
    <location>
        <begin position="387"/>
        <end position="673"/>
    </location>
</feature>
<evidence type="ECO:0000259" key="17">
    <source>
        <dbReference type="PROSITE" id="PS51217"/>
    </source>
</evidence>
<protein>
    <recommendedName>
        <fullName evidence="13">DNA 3'-5' helicase</fullName>
        <ecNumber evidence="13">5.6.2.4</ecNumber>
    </recommendedName>
</protein>
<dbReference type="Gene3D" id="1.10.486.10">
    <property type="entry name" value="PCRA, domain 4"/>
    <property type="match status" value="1"/>
</dbReference>
<dbReference type="InterPro" id="IPR027417">
    <property type="entry name" value="P-loop_NTPase"/>
</dbReference>
<evidence type="ECO:0000313" key="19">
    <source>
        <dbReference type="Proteomes" id="UP000177528"/>
    </source>
</evidence>
<dbReference type="PROSITE" id="PS51217">
    <property type="entry name" value="UVRD_HELICASE_CTER"/>
    <property type="match status" value="1"/>
</dbReference>
<evidence type="ECO:0000256" key="7">
    <source>
        <dbReference type="ARBA" id="ARBA00022839"/>
    </source>
</evidence>
<gene>
    <name evidence="18" type="ORF">A3D99_01415</name>
</gene>
<dbReference type="Gene3D" id="3.90.320.10">
    <property type="match status" value="1"/>
</dbReference>
<evidence type="ECO:0000256" key="11">
    <source>
        <dbReference type="ARBA" id="ARBA00023235"/>
    </source>
</evidence>
<evidence type="ECO:0000256" key="1">
    <source>
        <dbReference type="ARBA" id="ARBA00009922"/>
    </source>
</evidence>
<keyword evidence="2" id="KW-0540">Nuclease</keyword>
<dbReference type="PANTHER" id="PTHR11070">
    <property type="entry name" value="UVRD / RECB / PCRA DNA HELICASE FAMILY MEMBER"/>
    <property type="match status" value="1"/>
</dbReference>
<evidence type="ECO:0000256" key="9">
    <source>
        <dbReference type="ARBA" id="ARBA00023125"/>
    </source>
</evidence>
<dbReference type="GO" id="GO:0004527">
    <property type="term" value="F:exonuclease activity"/>
    <property type="evidence" value="ECO:0007669"/>
    <property type="project" value="UniProtKB-KW"/>
</dbReference>
<evidence type="ECO:0000256" key="13">
    <source>
        <dbReference type="ARBA" id="ARBA00034808"/>
    </source>
</evidence>
<dbReference type="Gene3D" id="1.10.10.160">
    <property type="match status" value="1"/>
</dbReference>
<comment type="caution">
    <text evidence="18">The sequence shown here is derived from an EMBL/GenBank/DDBJ whole genome shotgun (WGS) entry which is preliminary data.</text>
</comment>
<keyword evidence="4" id="KW-0227">DNA damage</keyword>
<dbReference type="PANTHER" id="PTHR11070:SF2">
    <property type="entry name" value="ATP-DEPENDENT DNA HELICASE SRS2"/>
    <property type="match status" value="1"/>
</dbReference>
<keyword evidence="9" id="KW-0238">DNA-binding</keyword>
<dbReference type="InterPro" id="IPR014017">
    <property type="entry name" value="DNA_helicase_UvrD-like_C"/>
</dbReference>
<keyword evidence="8 15" id="KW-0067">ATP-binding</keyword>
<evidence type="ECO:0000256" key="15">
    <source>
        <dbReference type="PROSITE-ProRule" id="PRU00560"/>
    </source>
</evidence>
<evidence type="ECO:0000256" key="8">
    <source>
        <dbReference type="ARBA" id="ARBA00022840"/>
    </source>
</evidence>
<dbReference type="AlphaFoldDB" id="A0A1G1WZA8"/>
<proteinExistence type="inferred from homology"/>
<comment type="catalytic activity">
    <reaction evidence="12">
        <text>Couples ATP hydrolysis with the unwinding of duplex DNA by translocating in the 3'-5' direction.</text>
        <dbReference type="EC" id="5.6.2.4"/>
    </reaction>
</comment>
<evidence type="ECO:0000256" key="12">
    <source>
        <dbReference type="ARBA" id="ARBA00034617"/>
    </source>
</evidence>
<comment type="similarity">
    <text evidence="1">Belongs to the helicase family. UvrD subfamily.</text>
</comment>
<evidence type="ECO:0000256" key="4">
    <source>
        <dbReference type="ARBA" id="ARBA00022763"/>
    </source>
</evidence>
<dbReference type="InterPro" id="IPR038726">
    <property type="entry name" value="PDDEXK_AddAB-type"/>
</dbReference>
<dbReference type="InterPro" id="IPR013986">
    <property type="entry name" value="DExx_box_DNA_helicase_dom_sf"/>
</dbReference>
<evidence type="ECO:0000256" key="14">
    <source>
        <dbReference type="ARBA" id="ARBA00048988"/>
    </source>
</evidence>
<dbReference type="EMBL" id="MHHR01000033">
    <property type="protein sequence ID" value="OGY33098.1"/>
    <property type="molecule type" value="Genomic_DNA"/>
</dbReference>
<dbReference type="GO" id="GO:0043138">
    <property type="term" value="F:3'-5' DNA helicase activity"/>
    <property type="evidence" value="ECO:0007669"/>
    <property type="project" value="UniProtKB-EC"/>
</dbReference>
<evidence type="ECO:0000256" key="5">
    <source>
        <dbReference type="ARBA" id="ARBA00022801"/>
    </source>
</evidence>
<dbReference type="InterPro" id="IPR014016">
    <property type="entry name" value="UvrD-like_ATP-bd"/>
</dbReference>
<dbReference type="InterPro" id="IPR000212">
    <property type="entry name" value="DNA_helicase_UvrD/REP"/>
</dbReference>
<dbReference type="Proteomes" id="UP000177528">
    <property type="component" value="Unassembled WGS sequence"/>
</dbReference>
<keyword evidence="6 15" id="KW-0347">Helicase</keyword>
<dbReference type="EC" id="5.6.2.4" evidence="13"/>
<keyword evidence="7" id="KW-0269">Exonuclease</keyword>
<dbReference type="GO" id="GO:0003677">
    <property type="term" value="F:DNA binding"/>
    <property type="evidence" value="ECO:0007669"/>
    <property type="project" value="UniProtKB-KW"/>
</dbReference>
<dbReference type="CDD" id="cd17932">
    <property type="entry name" value="DEXQc_UvrD"/>
    <property type="match status" value="1"/>
</dbReference>
<name>A0A1G1WZA8_9BACT</name>
<dbReference type="InterPro" id="IPR011604">
    <property type="entry name" value="PDDEXK-like_dom_sf"/>
</dbReference>
<organism evidence="18 19">
    <name type="scientific">Candidatus Andersenbacteria bacterium RIFCSPHIGHO2_12_FULL_45_11</name>
    <dbReference type="NCBI Taxonomy" id="1797281"/>
    <lineage>
        <taxon>Bacteria</taxon>
        <taxon>Candidatus Anderseniibacteriota</taxon>
    </lineage>
</organism>
<evidence type="ECO:0000256" key="10">
    <source>
        <dbReference type="ARBA" id="ARBA00023204"/>
    </source>
</evidence>
<evidence type="ECO:0000259" key="16">
    <source>
        <dbReference type="PROSITE" id="PS51198"/>
    </source>
</evidence>
<dbReference type="SUPFAM" id="SSF52540">
    <property type="entry name" value="P-loop containing nucleoside triphosphate hydrolases"/>
    <property type="match status" value="1"/>
</dbReference>
<dbReference type="GO" id="GO:0005524">
    <property type="term" value="F:ATP binding"/>
    <property type="evidence" value="ECO:0007669"/>
    <property type="project" value="UniProtKB-UniRule"/>
</dbReference>
<keyword evidence="3 15" id="KW-0547">Nucleotide-binding</keyword>
<feature type="binding site" evidence="15">
    <location>
        <begin position="33"/>
        <end position="40"/>
    </location>
    <ligand>
        <name>ATP</name>
        <dbReference type="ChEBI" id="CHEBI:30616"/>
    </ligand>
</feature>
<dbReference type="Pfam" id="PF00580">
    <property type="entry name" value="UvrD-helicase"/>
    <property type="match status" value="1"/>
</dbReference>
<evidence type="ECO:0000256" key="2">
    <source>
        <dbReference type="ARBA" id="ARBA00022722"/>
    </source>
</evidence>